<evidence type="ECO:0000313" key="2">
    <source>
        <dbReference type="Proteomes" id="UP001221142"/>
    </source>
</evidence>
<dbReference type="Gene3D" id="3.80.10.10">
    <property type="entry name" value="Ribonuclease Inhibitor"/>
    <property type="match status" value="1"/>
</dbReference>
<reference evidence="1" key="1">
    <citation type="submission" date="2023-03" db="EMBL/GenBank/DDBJ databases">
        <title>Massive genome expansion in bonnet fungi (Mycena s.s.) driven by repeated elements and novel gene families across ecological guilds.</title>
        <authorList>
            <consortium name="Lawrence Berkeley National Laboratory"/>
            <person name="Harder C.B."/>
            <person name="Miyauchi S."/>
            <person name="Viragh M."/>
            <person name="Kuo A."/>
            <person name="Thoen E."/>
            <person name="Andreopoulos B."/>
            <person name="Lu D."/>
            <person name="Skrede I."/>
            <person name="Drula E."/>
            <person name="Henrissat B."/>
            <person name="Morin E."/>
            <person name="Kohler A."/>
            <person name="Barry K."/>
            <person name="LaButti K."/>
            <person name="Morin E."/>
            <person name="Salamov A."/>
            <person name="Lipzen A."/>
            <person name="Mereny Z."/>
            <person name="Hegedus B."/>
            <person name="Baldrian P."/>
            <person name="Stursova M."/>
            <person name="Weitz H."/>
            <person name="Taylor A."/>
            <person name="Grigoriev I.V."/>
            <person name="Nagy L.G."/>
            <person name="Martin F."/>
            <person name="Kauserud H."/>
        </authorList>
    </citation>
    <scope>NUCLEOTIDE SEQUENCE</scope>
    <source>
        <strain evidence="1">9284</strain>
    </source>
</reference>
<name>A0AAD7BLP9_9AGAR</name>
<evidence type="ECO:0000313" key="1">
    <source>
        <dbReference type="EMBL" id="KAJ7624569.1"/>
    </source>
</evidence>
<evidence type="ECO:0008006" key="3">
    <source>
        <dbReference type="Google" id="ProtNLM"/>
    </source>
</evidence>
<dbReference type="EMBL" id="JARKIF010000013">
    <property type="protein sequence ID" value="KAJ7624569.1"/>
    <property type="molecule type" value="Genomic_DNA"/>
</dbReference>
<protein>
    <recommendedName>
        <fullName evidence="3">F-box domain-containing protein</fullName>
    </recommendedName>
</protein>
<gene>
    <name evidence="1" type="ORF">FB45DRAFT_923710</name>
</gene>
<dbReference type="Proteomes" id="UP001221142">
    <property type="component" value="Unassembled WGS sequence"/>
</dbReference>
<keyword evidence="2" id="KW-1185">Reference proteome</keyword>
<comment type="caution">
    <text evidence="1">The sequence shown here is derived from an EMBL/GenBank/DDBJ whole genome shotgun (WGS) entry which is preliminary data.</text>
</comment>
<dbReference type="AlphaFoldDB" id="A0AAD7BLP9"/>
<dbReference type="SUPFAM" id="SSF52047">
    <property type="entry name" value="RNI-like"/>
    <property type="match status" value="1"/>
</dbReference>
<organism evidence="1 2">
    <name type="scientific">Roridomyces roridus</name>
    <dbReference type="NCBI Taxonomy" id="1738132"/>
    <lineage>
        <taxon>Eukaryota</taxon>
        <taxon>Fungi</taxon>
        <taxon>Dikarya</taxon>
        <taxon>Basidiomycota</taxon>
        <taxon>Agaricomycotina</taxon>
        <taxon>Agaricomycetes</taxon>
        <taxon>Agaricomycetidae</taxon>
        <taxon>Agaricales</taxon>
        <taxon>Marasmiineae</taxon>
        <taxon>Mycenaceae</taxon>
        <taxon>Roridomyces</taxon>
    </lineage>
</organism>
<sequence>MSPTEPHRRLASPFSAKLGTNYCPTDEEIVVMRSLLSDPSLTLRLNALDDEIAVLQKRLDALNADRDDLVAYVESHNALLSPVRRLPLDIIQEIFVACLPDRNCLMSATEAPVLLGRICSSWRAISLSTPRLWSKLHIVEPRDVTSSSGKEKWARRLDTSALWLARSGTCVVSISVASRANSYDASAENMHQLFSQILIPLAPRWRAVYLNVLSGTIQLLSNLTEDDVPAHQQVSIIEPPTPGSPDSVSLASMRIFHGPSVSWFSFMGPAVNLPTELPLRWNQLTVLHLIPLAAGAESPVLSARAAREILSVCRVLRVCHLGVRDREEPSLPILDDIIEHTSLHTFHLRGAWDGTVTFTMRQLFARLSLPGLREFRLTGVNSLQPEDPMRYLTPFLAAAPFLESLQVSGDIFSQNVLIDFLRGLRALERLTLDHSSYLTDEFLDQLAGPEPRCPDLRAIVAKDCAFSDAAVLRFITSRMTARDGNRLEQFELYFGYDMLVTSRLDVRAGIQPLVDAGHTPPVLRLDYPAPRPEPILLPLDGLESLP</sequence>
<proteinExistence type="predicted"/>
<accession>A0AAD7BLP9</accession>
<dbReference type="InterPro" id="IPR032675">
    <property type="entry name" value="LRR_dom_sf"/>
</dbReference>